<dbReference type="GO" id="GO:0008270">
    <property type="term" value="F:zinc ion binding"/>
    <property type="evidence" value="ECO:0007669"/>
    <property type="project" value="UniProtKB-KW"/>
</dbReference>
<sequence>MSRMWEVDPETRTKLLQISKTNGNDRCCDCGAPSPQWASPKFGTFICLNCAGTHRGLGVHISFVRSITMDAFKHAEIQRMELGGNEPWKTFYDEHPVTVSEGRTFEDSTIKERYESDAGEEWKERLACKVDGREYVQGQEKKNNPSRSSTPLSVGGAKSGARAGSPAASSIRSSDSQRGGPTSKKEQNEAYFSKLGNENATRSDALPPSQGGKFTGFGGGMPAPSANDRRSSPFGGFGGFGGWGGGGSGGGNGGQPFEDLQKDPMGTITKGLGWFASTVGKSAKQVNDSYLQPTAKQLSESEFAAQARIHAANLGQNMQTGVRGAADHFNRFVEGEDGRVDGQRARVEPERRDFWDDFSSLGDQEQSNHRRSGSQRSQRSDVVGTAAMRKGPTASSLANSTPAASGGEADKNTTNSAAGKGKDEWDDNW</sequence>
<keyword evidence="3 5" id="KW-0863">Zinc-finger</keyword>
<dbReference type="FunFam" id="1.10.220.150:FF:000014">
    <property type="entry name" value="ADP-ribosylation factor GTPase-activating protein"/>
    <property type="match status" value="1"/>
</dbReference>
<evidence type="ECO:0000259" key="7">
    <source>
        <dbReference type="PROSITE" id="PS50115"/>
    </source>
</evidence>
<name>A0A9W4HU41_PENOL</name>
<dbReference type="EMBL" id="CAJVOS010000027">
    <property type="protein sequence ID" value="CAG8123522.1"/>
    <property type="molecule type" value="Genomic_DNA"/>
</dbReference>
<keyword evidence="4" id="KW-0862">Zinc</keyword>
<dbReference type="GO" id="GO:0000139">
    <property type="term" value="C:Golgi membrane"/>
    <property type="evidence" value="ECO:0007669"/>
    <property type="project" value="TreeGrafter"/>
</dbReference>
<dbReference type="PANTHER" id="PTHR46395:SF1">
    <property type="entry name" value="ADP-RIBOSYLATION FACTOR GTPASE-ACTIVATING PROTEIN 1"/>
    <property type="match status" value="1"/>
</dbReference>
<evidence type="ECO:0000256" key="1">
    <source>
        <dbReference type="ARBA" id="ARBA00022468"/>
    </source>
</evidence>
<keyword evidence="2" id="KW-0479">Metal-binding</keyword>
<dbReference type="InterPro" id="IPR038508">
    <property type="entry name" value="ArfGAP_dom_sf"/>
</dbReference>
<evidence type="ECO:0000256" key="4">
    <source>
        <dbReference type="ARBA" id="ARBA00022833"/>
    </source>
</evidence>
<reference evidence="8" key="1">
    <citation type="submission" date="2021-07" db="EMBL/GenBank/DDBJ databases">
        <authorList>
            <person name="Branca A.L. A."/>
        </authorList>
    </citation>
    <scope>NUCLEOTIDE SEQUENCE</scope>
</reference>
<evidence type="ECO:0000313" key="9">
    <source>
        <dbReference type="Proteomes" id="UP001153618"/>
    </source>
</evidence>
<dbReference type="SMART" id="SM00105">
    <property type="entry name" value="ArfGap"/>
    <property type="match status" value="1"/>
</dbReference>
<comment type="caution">
    <text evidence="8">The sequence shown here is derived from an EMBL/GenBank/DDBJ whole genome shotgun (WGS) entry which is preliminary data.</text>
</comment>
<evidence type="ECO:0000256" key="6">
    <source>
        <dbReference type="SAM" id="MobiDB-lite"/>
    </source>
</evidence>
<dbReference type="GO" id="GO:0005096">
    <property type="term" value="F:GTPase activator activity"/>
    <property type="evidence" value="ECO:0007669"/>
    <property type="project" value="UniProtKB-KW"/>
</dbReference>
<evidence type="ECO:0000256" key="3">
    <source>
        <dbReference type="ARBA" id="ARBA00022771"/>
    </source>
</evidence>
<feature type="compositionally biased region" description="Basic and acidic residues" evidence="6">
    <location>
        <begin position="134"/>
        <end position="143"/>
    </location>
</feature>
<dbReference type="Proteomes" id="UP001153618">
    <property type="component" value="Unassembled WGS sequence"/>
</dbReference>
<gene>
    <name evidence="8" type="ORF">POLS_LOCUS5307</name>
</gene>
<dbReference type="GO" id="GO:0030100">
    <property type="term" value="P:regulation of endocytosis"/>
    <property type="evidence" value="ECO:0007669"/>
    <property type="project" value="TreeGrafter"/>
</dbReference>
<feature type="region of interest" description="Disordered" evidence="6">
    <location>
        <begin position="134"/>
        <end position="265"/>
    </location>
</feature>
<dbReference type="PRINTS" id="PR00405">
    <property type="entry name" value="REVINTRACTNG"/>
</dbReference>
<dbReference type="GO" id="GO:0032012">
    <property type="term" value="P:regulation of ARF protein signal transduction"/>
    <property type="evidence" value="ECO:0007669"/>
    <property type="project" value="TreeGrafter"/>
</dbReference>
<dbReference type="Pfam" id="PF01412">
    <property type="entry name" value="ArfGap"/>
    <property type="match status" value="1"/>
</dbReference>
<proteinExistence type="predicted"/>
<feature type="compositionally biased region" description="Polar residues" evidence="6">
    <location>
        <begin position="393"/>
        <end position="403"/>
    </location>
</feature>
<dbReference type="OrthoDB" id="983479at2759"/>
<organism evidence="8 9">
    <name type="scientific">Penicillium olsonii</name>
    <dbReference type="NCBI Taxonomy" id="99116"/>
    <lineage>
        <taxon>Eukaryota</taxon>
        <taxon>Fungi</taxon>
        <taxon>Dikarya</taxon>
        <taxon>Ascomycota</taxon>
        <taxon>Pezizomycotina</taxon>
        <taxon>Eurotiomycetes</taxon>
        <taxon>Eurotiomycetidae</taxon>
        <taxon>Eurotiales</taxon>
        <taxon>Aspergillaceae</taxon>
        <taxon>Penicillium</taxon>
    </lineage>
</organism>
<dbReference type="InterPro" id="IPR001164">
    <property type="entry name" value="ArfGAP_dom"/>
</dbReference>
<dbReference type="Gene3D" id="1.10.220.150">
    <property type="entry name" value="Arf GTPase activating protein"/>
    <property type="match status" value="1"/>
</dbReference>
<dbReference type="InterPro" id="IPR037278">
    <property type="entry name" value="ARFGAP/RecO"/>
</dbReference>
<feature type="compositionally biased region" description="Gly residues" evidence="6">
    <location>
        <begin position="235"/>
        <end position="254"/>
    </location>
</feature>
<feature type="region of interest" description="Disordered" evidence="6">
    <location>
        <begin position="335"/>
        <end position="429"/>
    </location>
</feature>
<keyword evidence="9" id="KW-1185">Reference proteome</keyword>
<feature type="compositionally biased region" description="Basic and acidic residues" evidence="6">
    <location>
        <begin position="335"/>
        <end position="355"/>
    </location>
</feature>
<dbReference type="PANTHER" id="PTHR46395">
    <property type="entry name" value="ADP-RIBOSYLATION FACTOR GTPASE-ACTIVATING PROTEIN 1"/>
    <property type="match status" value="1"/>
</dbReference>
<feature type="compositionally biased region" description="Low complexity" evidence="6">
    <location>
        <begin position="153"/>
        <end position="180"/>
    </location>
</feature>
<dbReference type="AlphaFoldDB" id="A0A9W4HU41"/>
<feature type="domain" description="Arf-GAP" evidence="7">
    <location>
        <begin position="10"/>
        <end position="135"/>
    </location>
</feature>
<protein>
    <recommendedName>
        <fullName evidence="7">Arf-GAP domain-containing protein</fullName>
    </recommendedName>
</protein>
<evidence type="ECO:0000256" key="2">
    <source>
        <dbReference type="ARBA" id="ARBA00022723"/>
    </source>
</evidence>
<dbReference type="PROSITE" id="PS50115">
    <property type="entry name" value="ARFGAP"/>
    <property type="match status" value="1"/>
</dbReference>
<dbReference type="SUPFAM" id="SSF57863">
    <property type="entry name" value="ArfGap/RecO-like zinc finger"/>
    <property type="match status" value="1"/>
</dbReference>
<evidence type="ECO:0000256" key="5">
    <source>
        <dbReference type="PROSITE-ProRule" id="PRU00288"/>
    </source>
</evidence>
<evidence type="ECO:0000313" key="8">
    <source>
        <dbReference type="EMBL" id="CAG8123522.1"/>
    </source>
</evidence>
<dbReference type="CDD" id="cd08830">
    <property type="entry name" value="ArfGap_ArfGap1"/>
    <property type="match status" value="1"/>
</dbReference>
<accession>A0A9W4HU41</accession>
<keyword evidence="1" id="KW-0343">GTPase activation</keyword>